<name>A0A6P0GNB4_9ACTN</name>
<sequence length="251" mass="26717">MSGPRLQWQGRTLEVRTARSGLHTTASLLADATPVTEGRGVGRVLLPVPGAAEPAPTVLVVALLPGAVARVVLLVPRPDPGTGEADADASRVLELATAERHPFDPVPGTLAARLRTFEERHPRLWASRHVVSAVVRVLVGLLGLAVLLQALVRPLLRWLTGLVPDVDLPDLPLPDLDLPSIPWPELDLPDLTLPGWLAAVLATAEFWVPVLVAVGLAVAEVRRKRRRSAGRTADGQPSGPGDDAVDAHRRP</sequence>
<organism evidence="3 4">
    <name type="scientific">Geodermatophilus normandii</name>
    <dbReference type="NCBI Taxonomy" id="1137989"/>
    <lineage>
        <taxon>Bacteria</taxon>
        <taxon>Bacillati</taxon>
        <taxon>Actinomycetota</taxon>
        <taxon>Actinomycetes</taxon>
        <taxon>Geodermatophilales</taxon>
        <taxon>Geodermatophilaceae</taxon>
        <taxon>Geodermatophilus</taxon>
    </lineage>
</organism>
<evidence type="ECO:0000313" key="3">
    <source>
        <dbReference type="EMBL" id="NEM08865.1"/>
    </source>
</evidence>
<reference evidence="3 4" key="1">
    <citation type="submission" date="2019-12" db="EMBL/GenBank/DDBJ databases">
        <title>WGS of CPCC 203550 I12A-02606.</title>
        <authorList>
            <person name="Jiang Z."/>
        </authorList>
    </citation>
    <scope>NUCLEOTIDE SEQUENCE [LARGE SCALE GENOMIC DNA]</scope>
    <source>
        <strain evidence="3 4">I12A-02606</strain>
    </source>
</reference>
<feature type="transmembrane region" description="Helical" evidence="2">
    <location>
        <begin position="196"/>
        <end position="219"/>
    </location>
</feature>
<keyword evidence="2" id="KW-0472">Membrane</keyword>
<keyword evidence="2" id="KW-0812">Transmembrane</keyword>
<feature type="transmembrane region" description="Helical" evidence="2">
    <location>
        <begin position="130"/>
        <end position="152"/>
    </location>
</feature>
<comment type="caution">
    <text evidence="3">The sequence shown here is derived from an EMBL/GenBank/DDBJ whole genome shotgun (WGS) entry which is preliminary data.</text>
</comment>
<evidence type="ECO:0000256" key="2">
    <source>
        <dbReference type="SAM" id="Phobius"/>
    </source>
</evidence>
<dbReference type="AlphaFoldDB" id="A0A6P0GNB4"/>
<gene>
    <name evidence="3" type="ORF">GCU54_23175</name>
</gene>
<dbReference type="Proteomes" id="UP000471126">
    <property type="component" value="Unassembled WGS sequence"/>
</dbReference>
<accession>A0A6P0GNB4</accession>
<dbReference type="RefSeq" id="WP_163479151.1">
    <property type="nucleotide sequence ID" value="NZ_JAAGWE010000046.1"/>
</dbReference>
<evidence type="ECO:0000256" key="1">
    <source>
        <dbReference type="SAM" id="MobiDB-lite"/>
    </source>
</evidence>
<feature type="region of interest" description="Disordered" evidence="1">
    <location>
        <begin position="227"/>
        <end position="251"/>
    </location>
</feature>
<evidence type="ECO:0000313" key="4">
    <source>
        <dbReference type="Proteomes" id="UP000471126"/>
    </source>
</evidence>
<proteinExistence type="predicted"/>
<keyword evidence="2" id="KW-1133">Transmembrane helix</keyword>
<dbReference type="EMBL" id="JAAGWE010000046">
    <property type="protein sequence ID" value="NEM08865.1"/>
    <property type="molecule type" value="Genomic_DNA"/>
</dbReference>
<protein>
    <submittedName>
        <fullName evidence="3">Uncharacterized protein</fullName>
    </submittedName>
</protein>